<dbReference type="PROSITE" id="PS51257">
    <property type="entry name" value="PROKAR_LIPOPROTEIN"/>
    <property type="match status" value="1"/>
</dbReference>
<comment type="similarity">
    <text evidence="2">Belongs to the SusD family.</text>
</comment>
<keyword evidence="9" id="KW-1185">Reference proteome</keyword>
<dbReference type="SUPFAM" id="SSF48452">
    <property type="entry name" value="TPR-like"/>
    <property type="match status" value="1"/>
</dbReference>
<feature type="domain" description="SusD-like N-terminal" evidence="7">
    <location>
        <begin position="90"/>
        <end position="232"/>
    </location>
</feature>
<name>A0A1S1YSF8_FLAPC</name>
<keyword evidence="3" id="KW-0732">Signal</keyword>
<dbReference type="Pfam" id="PF14322">
    <property type="entry name" value="SusD-like_3"/>
    <property type="match status" value="1"/>
</dbReference>
<evidence type="ECO:0000256" key="1">
    <source>
        <dbReference type="ARBA" id="ARBA00004442"/>
    </source>
</evidence>
<dbReference type="CDD" id="cd08977">
    <property type="entry name" value="SusD"/>
    <property type="match status" value="1"/>
</dbReference>
<reference evidence="8 9" key="1">
    <citation type="journal article" date="2012" name="Int. J. Syst. Evol. Microbiol.">
        <title>Flammeovirga pacifica sp. nov., isolated from deep-sea sediment.</title>
        <authorList>
            <person name="Xu H."/>
            <person name="Fu Y."/>
            <person name="Yang N."/>
            <person name="Ding Z."/>
            <person name="Lai Q."/>
            <person name="Zeng R."/>
        </authorList>
    </citation>
    <scope>NUCLEOTIDE SEQUENCE [LARGE SCALE GENOMIC DNA]</scope>
    <source>
        <strain evidence="9">DSM 24597 / LMG 26175 / WPAGA1</strain>
    </source>
</reference>
<comment type="caution">
    <text evidence="8">The sequence shown here is derived from an EMBL/GenBank/DDBJ whole genome shotgun (WGS) entry which is preliminary data.</text>
</comment>
<evidence type="ECO:0000256" key="2">
    <source>
        <dbReference type="ARBA" id="ARBA00006275"/>
    </source>
</evidence>
<dbReference type="AlphaFoldDB" id="A0A1S1YSF8"/>
<dbReference type="InterPro" id="IPR033985">
    <property type="entry name" value="SusD-like_N"/>
</dbReference>
<evidence type="ECO:0000313" key="9">
    <source>
        <dbReference type="Proteomes" id="UP000179797"/>
    </source>
</evidence>
<dbReference type="InterPro" id="IPR012944">
    <property type="entry name" value="SusD_RagB_dom"/>
</dbReference>
<dbReference type="STRING" id="915059.NH26_24730"/>
<comment type="subcellular location">
    <subcellularLocation>
        <location evidence="1">Cell outer membrane</location>
    </subcellularLocation>
</comment>
<feature type="domain" description="RagB/SusD" evidence="6">
    <location>
        <begin position="293"/>
        <end position="598"/>
    </location>
</feature>
<evidence type="ECO:0000313" key="8">
    <source>
        <dbReference type="EMBL" id="OHX63803.1"/>
    </source>
</evidence>
<organism evidence="8 9">
    <name type="scientific">Flammeovirga pacifica</name>
    <dbReference type="NCBI Taxonomy" id="915059"/>
    <lineage>
        <taxon>Bacteria</taxon>
        <taxon>Pseudomonadati</taxon>
        <taxon>Bacteroidota</taxon>
        <taxon>Cytophagia</taxon>
        <taxon>Cytophagales</taxon>
        <taxon>Flammeovirgaceae</taxon>
        <taxon>Flammeovirga</taxon>
    </lineage>
</organism>
<proteinExistence type="inferred from homology"/>
<evidence type="ECO:0000259" key="7">
    <source>
        <dbReference type="Pfam" id="PF14322"/>
    </source>
</evidence>
<keyword evidence="5" id="KW-0998">Cell outer membrane</keyword>
<evidence type="ECO:0000256" key="4">
    <source>
        <dbReference type="ARBA" id="ARBA00023136"/>
    </source>
</evidence>
<evidence type="ECO:0000256" key="5">
    <source>
        <dbReference type="ARBA" id="ARBA00023237"/>
    </source>
</evidence>
<dbReference type="InterPro" id="IPR011990">
    <property type="entry name" value="TPR-like_helical_dom_sf"/>
</dbReference>
<dbReference type="EMBL" id="JRYR02000003">
    <property type="protein sequence ID" value="OHX63803.1"/>
    <property type="molecule type" value="Genomic_DNA"/>
</dbReference>
<evidence type="ECO:0000259" key="6">
    <source>
        <dbReference type="Pfam" id="PF07980"/>
    </source>
</evidence>
<dbReference type="OrthoDB" id="691907at2"/>
<dbReference type="GO" id="GO:0009279">
    <property type="term" value="C:cell outer membrane"/>
    <property type="evidence" value="ECO:0007669"/>
    <property type="project" value="UniProtKB-SubCell"/>
</dbReference>
<sequence length="598" mass="67406">MYKYINQIKTLTVAVCLSITSCVSLLDEKPISTLSNSNFEHVEDLEQVAIGMYQALTLKGPVVSNLANWSVLYPSYGWGIMGTDILSMTEAQATKTASKFTTYSLSQTDEQVEVHWTNIYQLINRANNVIDLAQKAKGDDELRNRYIAEARFLRAFSYMDLVQFYGGVPLRLKPTVNIETELGESRATEAEVWNVIIEDLEFAEQYLIEDHTGVEGRATKWAAKGLLAKAYLTMGGYPNANYQDPMWFEKSAQKAYEVISGSGKILNPTTEGNPGAFTEYGQQFLESGENSQESIFEIQFHYSQDNTGSGWGSRTITSKGEYNESEYGTFYTKGGGTVVGTDFALSFEDKDIRFQWSIGPYALKAGNVRQVKPFSGWTCYKFKWENFPTNSWETSVNAPVLRLADIYLIFAEASNEALGDPNSSTYGMSAYDAINQVRKRAQVVEMDDTYLMTDSPYSSSDLLYNMSYESFDKANQFYDGRHVYYTGSLKERFRSAVLMERAWELCFERHRWFDLKRTGNLVEFARGTTIAGGGKLNKGALLDPVDKSDFAKNQLPKKGNQVWSPSTRIQEHNLYLPIPNVEIQINPGISQGDQNPGY</sequence>
<evidence type="ECO:0008006" key="10">
    <source>
        <dbReference type="Google" id="ProtNLM"/>
    </source>
</evidence>
<accession>A0A1S1YSF8</accession>
<gene>
    <name evidence="8" type="ORF">NH26_24730</name>
</gene>
<keyword evidence="4" id="KW-0472">Membrane</keyword>
<evidence type="ECO:0000256" key="3">
    <source>
        <dbReference type="ARBA" id="ARBA00022729"/>
    </source>
</evidence>
<dbReference type="Gene3D" id="1.25.40.390">
    <property type="match status" value="1"/>
</dbReference>
<dbReference type="RefSeq" id="WP_044228801.1">
    <property type="nucleotide sequence ID" value="NZ_JRYR02000003.1"/>
</dbReference>
<dbReference type="Proteomes" id="UP000179797">
    <property type="component" value="Unassembled WGS sequence"/>
</dbReference>
<protein>
    <recommendedName>
        <fullName evidence="10">RagB/SusD family nutrient uptake outer membrane protein</fullName>
    </recommendedName>
</protein>
<dbReference type="Pfam" id="PF07980">
    <property type="entry name" value="SusD_RagB"/>
    <property type="match status" value="1"/>
</dbReference>